<dbReference type="STRING" id="391625.PPSIR1_27743"/>
<organism evidence="1 2">
    <name type="scientific">Plesiocystis pacifica SIR-1</name>
    <dbReference type="NCBI Taxonomy" id="391625"/>
    <lineage>
        <taxon>Bacteria</taxon>
        <taxon>Pseudomonadati</taxon>
        <taxon>Myxococcota</taxon>
        <taxon>Polyangia</taxon>
        <taxon>Nannocystales</taxon>
        <taxon>Nannocystaceae</taxon>
        <taxon>Plesiocystis</taxon>
    </lineage>
</organism>
<proteinExistence type="predicted"/>
<dbReference type="InterPro" id="IPR011990">
    <property type="entry name" value="TPR-like_helical_dom_sf"/>
</dbReference>
<evidence type="ECO:0000313" key="1">
    <source>
        <dbReference type="EMBL" id="EDM75749.1"/>
    </source>
</evidence>
<gene>
    <name evidence="1" type="ORF">PPSIR1_27743</name>
</gene>
<keyword evidence="2" id="KW-1185">Reference proteome</keyword>
<protein>
    <submittedName>
        <fullName evidence="1">Uncharacterized protein</fullName>
    </submittedName>
</protein>
<reference evidence="1 2" key="1">
    <citation type="submission" date="2007-06" db="EMBL/GenBank/DDBJ databases">
        <authorList>
            <person name="Shimkets L."/>
            <person name="Ferriera S."/>
            <person name="Johnson J."/>
            <person name="Kravitz S."/>
            <person name="Beeson K."/>
            <person name="Sutton G."/>
            <person name="Rogers Y.-H."/>
            <person name="Friedman R."/>
            <person name="Frazier M."/>
            <person name="Venter J.C."/>
        </authorList>
    </citation>
    <scope>NUCLEOTIDE SEQUENCE [LARGE SCALE GENOMIC DNA]</scope>
    <source>
        <strain evidence="1 2">SIR-1</strain>
    </source>
</reference>
<name>A6GEH7_9BACT</name>
<accession>A6GEH7</accession>
<sequence length="335" mass="36486">MDQARAALEQGDFEGAQRLLEAAATGGANMEDPRLLHLGALLAWAGGDIDEAVSSFERALAAKPVEPRLYVDAGELYADMMNFDDAEDVLRTALEREDLELNKEDRAEVLLLLAQTRLAHLDADPEEALELLDQIDPSLHTDPAWVSVRAAALAGLGRAEEGEGLLAGAVERETDPEAGAELLYQLGLAQRATGKVDAAVESWLALRRRDLAQLEVDADAELEADERDDLQRQLEDVLESLPDPVLKLVATAPIRVERWVSEAMIRGGYDPRSAVIFEGRPSTDDAAAELQGIVLFRDMIVAEIDSDEEIADAIVESLVNELDRFFDIEGLVPGV</sequence>
<comment type="caution">
    <text evidence="1">The sequence shown here is derived from an EMBL/GenBank/DDBJ whole genome shotgun (WGS) entry which is preliminary data.</text>
</comment>
<dbReference type="SUPFAM" id="SSF48452">
    <property type="entry name" value="TPR-like"/>
    <property type="match status" value="1"/>
</dbReference>
<evidence type="ECO:0000313" key="2">
    <source>
        <dbReference type="Proteomes" id="UP000005801"/>
    </source>
</evidence>
<dbReference type="Pfam" id="PF14559">
    <property type="entry name" value="TPR_19"/>
    <property type="match status" value="1"/>
</dbReference>
<dbReference type="AlphaFoldDB" id="A6GEH7"/>
<dbReference type="InterPro" id="IPR019734">
    <property type="entry name" value="TPR_rpt"/>
</dbReference>
<dbReference type="InterPro" id="IPR038555">
    <property type="entry name" value="Zincin_1_sf"/>
</dbReference>
<dbReference type="EMBL" id="ABCS01000082">
    <property type="protein sequence ID" value="EDM75749.1"/>
    <property type="molecule type" value="Genomic_DNA"/>
</dbReference>
<dbReference type="SUPFAM" id="SSF55486">
    <property type="entry name" value="Metalloproteases ('zincins'), catalytic domain"/>
    <property type="match status" value="1"/>
</dbReference>
<dbReference type="Gene3D" id="1.25.40.10">
    <property type="entry name" value="Tetratricopeptide repeat domain"/>
    <property type="match status" value="1"/>
</dbReference>
<dbReference type="Gene3D" id="3.30.2010.20">
    <property type="match status" value="1"/>
</dbReference>
<dbReference type="SMART" id="SM00028">
    <property type="entry name" value="TPR"/>
    <property type="match status" value="3"/>
</dbReference>
<dbReference type="Proteomes" id="UP000005801">
    <property type="component" value="Unassembled WGS sequence"/>
</dbReference>